<dbReference type="Gene3D" id="2.60.40.10">
    <property type="entry name" value="Immunoglobulins"/>
    <property type="match status" value="2"/>
</dbReference>
<evidence type="ECO:0000313" key="4">
    <source>
        <dbReference type="Proteomes" id="UP000265618"/>
    </source>
</evidence>
<sequence length="1411" mass="147423">MIGQISALSDPRATSFTLTTPTLYPDNPTSISWTVQDSGGVTATSQLYRIECRTSESDAWVIATYDSDTHVYSLPDTVTIASGSSVSQVTLYVQFRDTEPIPDIYYDLGSQTIDVVPWPAAVSFTVTSGDIAVGSGDSLTFTLQDADGKDTAFRGTGLLVLARIGTGTWEVDVPYDAATNTYTSGQDLDSSPTGEFTLYVQTLDVIPMDDVYTPLGSQTITVVAGLPYPANSPTPTYPSGDQVAGVGFQTTMQLSDIDGNIIQDEMILWQDMTYKNRFGSDETTTLVATFDSSTKAYTFTSTAVVHNLAQVYTTRIRAQANSSSASWLTGPSITVVAASPDYDESQLQLSRNAIPYANTDTAWYYGVTLVDEYGNPVYAETAVSAVFKKGSVETSVTMVQAQGTSSYYGNYSTAVVLDAGVWDVTVTCGSNTDCTTTWSSYPSSITISDPPAAVSFTLLDTSMTSSEATSLSFTLQDADGGDTGAAAGVELHSAIGTGDYKVNAFDWSTNSFSAEFTETLVGTKTFKVKLHDEDDPTNDTPLGTSSVTVLPGAPYPAAGPAPTYPQGSQTAGVSFDISMGLCDSQGNSISDEETLTLTYSTSGQADETVTASFDATSKVYTFTSPASVHNHAATWTTVIKTPANTDSASFRTGGSVTVVHATPSVSGSTITVPTSPVEAGNTVAVSASLVDAYGNTVDSISGVNVSAVFTMGTQTLSGAFIGANFTCNAPTGVSETAGVWSVALAIGSDTSSVTETVTVIPAEPDSTTSSLTVPTVDLVAGTTFEFAAVLRDAYGNTCTEQQVLKMEAEYRVGSQWGSTERTMAFNPTTYAYTITCPSNTCTTAAAWSVSLDIDRVSFMRGYSYTVVAAGLDVTECELDVPDSPVVAGTPVSVAVGLYDAYGNAKGEETVSVSFTAPGESPVSFSATYDEREEEYYADTTDAVHNTPGVYSVSAVVGSDPSFLTDSVTVIVGAPDAVESSLDLPASDVVAGTPFSVGATLRDACGNLITAEKTLSVQLSYDVSGVPTGVDETEMVFDSPTSTYSFSKVYTVATLWQSAFFLVEGGTRTLLANGDNVYVVPAAAAATKSTMSVPQGEQEAGTSFDVTLSLRDEYRNKISQDTVTVSFTPASGAPVPVPAVYSAVTGLYTATSLASVHNTAGVYTVEATVSGVHAFATDTVSVKAAPADPVSSTVTPTTSTRPRRSRSSVFSVAVQDSYGNPVTSTVSASKAVSSVVVSVEGDGWMSSGVAMYDAATSLYMADVTMEGSGTARVFLTIDGVRAQHGTLDVARSYFSIVLVIVCLAALVAAAVVGICFWRQIVAWVQGDRKTEESKADCTIPQAGESLPQPLPVLVVPVEQIDPMPMAMLPTTSTVALMPMATDQVELEVGESHGDDESSCGIPVSTSDPSNLV</sequence>
<evidence type="ECO:0000313" key="3">
    <source>
        <dbReference type="EMBL" id="GCA62529.1"/>
    </source>
</evidence>
<comment type="caution">
    <text evidence="3">The sequence shown here is derived from an EMBL/GenBank/DDBJ whole genome shotgun (WGS) entry which is preliminary data.</text>
</comment>
<proteinExistence type="predicted"/>
<feature type="transmembrane region" description="Helical" evidence="2">
    <location>
        <begin position="1292"/>
        <end position="1316"/>
    </location>
</feature>
<dbReference type="InterPro" id="IPR013783">
    <property type="entry name" value="Ig-like_fold"/>
</dbReference>
<gene>
    <name evidence="3" type="ORF">KIPB_004099</name>
</gene>
<dbReference type="EMBL" id="BDIP01000845">
    <property type="protein sequence ID" value="GCA62529.1"/>
    <property type="molecule type" value="Genomic_DNA"/>
</dbReference>
<keyword evidence="4" id="KW-1185">Reference proteome</keyword>
<keyword evidence="2" id="KW-1133">Transmembrane helix</keyword>
<dbReference type="InterPro" id="IPR008964">
    <property type="entry name" value="Invasin/intimin_cell_adhesion"/>
</dbReference>
<keyword evidence="2" id="KW-0472">Membrane</keyword>
<organism evidence="3 4">
    <name type="scientific">Kipferlia bialata</name>
    <dbReference type="NCBI Taxonomy" id="797122"/>
    <lineage>
        <taxon>Eukaryota</taxon>
        <taxon>Metamonada</taxon>
        <taxon>Carpediemonas-like organisms</taxon>
        <taxon>Kipferlia</taxon>
    </lineage>
</organism>
<dbReference type="Proteomes" id="UP000265618">
    <property type="component" value="Unassembled WGS sequence"/>
</dbReference>
<feature type="region of interest" description="Disordered" evidence="1">
    <location>
        <begin position="1187"/>
        <end position="1206"/>
    </location>
</feature>
<protein>
    <submittedName>
        <fullName evidence="3">Uncharacterized protein</fullName>
    </submittedName>
</protein>
<reference evidence="3 4" key="1">
    <citation type="journal article" date="2018" name="PLoS ONE">
        <title>The draft genome of Kipferlia bialata reveals reductive genome evolution in fornicate parasites.</title>
        <authorList>
            <person name="Tanifuji G."/>
            <person name="Takabayashi S."/>
            <person name="Kume K."/>
            <person name="Takagi M."/>
            <person name="Nakayama T."/>
            <person name="Kamikawa R."/>
            <person name="Inagaki Y."/>
            <person name="Hashimoto T."/>
        </authorList>
    </citation>
    <scope>NUCLEOTIDE SEQUENCE [LARGE SCALE GENOMIC DNA]</scope>
    <source>
        <strain evidence="3">NY0173</strain>
    </source>
</reference>
<name>A0A391NVP3_9EUKA</name>
<feature type="compositionally biased region" description="Low complexity" evidence="1">
    <location>
        <begin position="1188"/>
        <end position="1199"/>
    </location>
</feature>
<feature type="compositionally biased region" description="Polar residues" evidence="1">
    <location>
        <begin position="1402"/>
        <end position="1411"/>
    </location>
</feature>
<keyword evidence="2" id="KW-0812">Transmembrane</keyword>
<accession>A0A391NVP3</accession>
<feature type="region of interest" description="Disordered" evidence="1">
    <location>
        <begin position="1387"/>
        <end position="1411"/>
    </location>
</feature>
<evidence type="ECO:0000256" key="1">
    <source>
        <dbReference type="SAM" id="MobiDB-lite"/>
    </source>
</evidence>
<evidence type="ECO:0000256" key="2">
    <source>
        <dbReference type="SAM" id="Phobius"/>
    </source>
</evidence>
<dbReference type="SUPFAM" id="SSF49373">
    <property type="entry name" value="Invasin/intimin cell-adhesion fragments"/>
    <property type="match status" value="1"/>
</dbReference>